<evidence type="ECO:0000313" key="1">
    <source>
        <dbReference type="EMBL" id="AWB28729.1"/>
    </source>
</evidence>
<proteinExistence type="predicted"/>
<sequence length="213" mass="23790">MRGYVVLEELQDAPSTDHIVDHTKPITIGEIVSADATFEEVLLALYEDPFYFLGGQNRLTGILTRADLNTSPARMHLFDRITLLEDQFRKLVLDVAPDWKEQVALNTNVVEDIEERHAEARRSNIELDEIHYAQFSTLATIVSDIEACWKASGFSSDHRASSQLDDLTDLRNAVAHSHQVVQNTEGGFGEGRTIGNVEQIYTTVEGCLESLSS</sequence>
<keyword evidence="2" id="KW-1185">Reference proteome</keyword>
<evidence type="ECO:0000313" key="2">
    <source>
        <dbReference type="Proteomes" id="UP000244727"/>
    </source>
</evidence>
<accession>A0A2R4X4L1</accession>
<dbReference type="KEGG" id="harc:HARCEL1_12110"/>
<name>A0A2R4X4L1_9EURY</name>
<dbReference type="EMBL" id="CP028858">
    <property type="protein sequence ID" value="AWB28729.1"/>
    <property type="molecule type" value="Genomic_DNA"/>
</dbReference>
<gene>
    <name evidence="1" type="ORF">HARCEL1_12110</name>
</gene>
<reference evidence="1 2" key="1">
    <citation type="submission" date="2018-04" db="EMBL/GenBank/DDBJ databases">
        <title>Halococcoides cellulosivorans gen. nov., sp. nov., an extremely halophilic cellulose-utilizing haloarchaeon from hypersaline lakes.</title>
        <authorList>
            <person name="Sorokin D.Y."/>
            <person name="Toshchakov S.V."/>
            <person name="Samarov N.I."/>
            <person name="Korzhenkov A."/>
            <person name="Kublanov I.V."/>
        </authorList>
    </citation>
    <scope>NUCLEOTIDE SEQUENCE [LARGE SCALE GENOMIC DNA]</scope>
    <source>
        <strain evidence="1 2">HArcel1</strain>
    </source>
</reference>
<dbReference type="Proteomes" id="UP000244727">
    <property type="component" value="Chromosome"/>
</dbReference>
<organism evidence="1 2">
    <name type="scientific">Halococcoides cellulosivorans</name>
    <dbReference type="NCBI Taxonomy" id="1679096"/>
    <lineage>
        <taxon>Archaea</taxon>
        <taxon>Methanobacteriati</taxon>
        <taxon>Methanobacteriota</taxon>
        <taxon>Stenosarchaea group</taxon>
        <taxon>Halobacteria</taxon>
        <taxon>Halobacteriales</taxon>
        <taxon>Haloarculaceae</taxon>
        <taxon>Halococcoides</taxon>
    </lineage>
</organism>
<protein>
    <submittedName>
        <fullName evidence="1">Transcriptional regulator</fullName>
    </submittedName>
</protein>
<dbReference type="AlphaFoldDB" id="A0A2R4X4L1"/>